<comment type="similarity">
    <text evidence="1">Belongs to the SLBP family.</text>
</comment>
<dbReference type="InterPro" id="IPR038294">
    <property type="entry name" value="SLBP_RNA_bind_sf"/>
</dbReference>
<dbReference type="EMBL" id="JNBR01000004">
    <property type="protein sequence ID" value="OQS01637.1"/>
    <property type="molecule type" value="Genomic_DNA"/>
</dbReference>
<evidence type="ECO:0000313" key="6">
    <source>
        <dbReference type="Proteomes" id="UP000243579"/>
    </source>
</evidence>
<dbReference type="GO" id="GO:0071204">
    <property type="term" value="C:histone pre-mRNA 3'end processing complex"/>
    <property type="evidence" value="ECO:0007669"/>
    <property type="project" value="TreeGrafter"/>
</dbReference>
<evidence type="ECO:0000256" key="2">
    <source>
        <dbReference type="ARBA" id="ARBA00022884"/>
    </source>
</evidence>
<dbReference type="PANTHER" id="PTHR17408">
    <property type="entry name" value="HISTONE RNA HAIRPIN-BINDING PROTEIN"/>
    <property type="match status" value="1"/>
</dbReference>
<organism evidence="5 6">
    <name type="scientific">Achlya hypogyna</name>
    <name type="common">Oomycete</name>
    <name type="synonym">Protoachlya hypogyna</name>
    <dbReference type="NCBI Taxonomy" id="1202772"/>
    <lineage>
        <taxon>Eukaryota</taxon>
        <taxon>Sar</taxon>
        <taxon>Stramenopiles</taxon>
        <taxon>Oomycota</taxon>
        <taxon>Saprolegniomycetes</taxon>
        <taxon>Saprolegniales</taxon>
        <taxon>Achlyaceae</taxon>
        <taxon>Achlya</taxon>
    </lineage>
</organism>
<evidence type="ECO:0000313" key="5">
    <source>
        <dbReference type="EMBL" id="OQS01637.1"/>
    </source>
</evidence>
<dbReference type="STRING" id="1202772.A0A1V9ZUF4"/>
<dbReference type="PANTHER" id="PTHR17408:SF0">
    <property type="entry name" value="HISTONE RNA HAIRPIN-BINDING PROTEIN"/>
    <property type="match status" value="1"/>
</dbReference>
<keyword evidence="2" id="KW-0694">RNA-binding</keyword>
<dbReference type="AlphaFoldDB" id="A0A1V9ZUF4"/>
<dbReference type="Pfam" id="PF15247">
    <property type="entry name" value="SLBP_RNA_bind"/>
    <property type="match status" value="1"/>
</dbReference>
<reference evidence="5 6" key="1">
    <citation type="journal article" date="2014" name="Genome Biol. Evol.">
        <title>The secreted proteins of Achlya hypogyna and Thraustotheca clavata identify the ancestral oomycete secretome and reveal gene acquisitions by horizontal gene transfer.</title>
        <authorList>
            <person name="Misner I."/>
            <person name="Blouin N."/>
            <person name="Leonard G."/>
            <person name="Richards T.A."/>
            <person name="Lane C.E."/>
        </authorList>
    </citation>
    <scope>NUCLEOTIDE SEQUENCE [LARGE SCALE GENOMIC DNA]</scope>
    <source>
        <strain evidence="5 6">ATCC 48635</strain>
    </source>
</reference>
<dbReference type="InterPro" id="IPR026502">
    <property type="entry name" value="SLBP1/SLBP2"/>
</dbReference>
<dbReference type="Proteomes" id="UP000243579">
    <property type="component" value="Unassembled WGS sequence"/>
</dbReference>
<dbReference type="GO" id="GO:0071207">
    <property type="term" value="F:histone pre-mRNA stem-loop binding"/>
    <property type="evidence" value="ECO:0007669"/>
    <property type="project" value="TreeGrafter"/>
</dbReference>
<dbReference type="GO" id="GO:0003729">
    <property type="term" value="F:mRNA binding"/>
    <property type="evidence" value="ECO:0007669"/>
    <property type="project" value="InterPro"/>
</dbReference>
<proteinExistence type="inferred from homology"/>
<accession>A0A1V9ZUF4</accession>
<dbReference type="InterPro" id="IPR029344">
    <property type="entry name" value="SLBP_RNA_bind"/>
</dbReference>
<sequence>MKRGSRSGSRDRYDDPRRATSPRNRLSRSPPRKRPAYDDTRRSYDDRRRDVEIRRSSFGHRREGCNERRQDDEADHSNERLLHRKDSQGKTTTLFKPNRAGHDIAPRQMTNGPARDETAHILPDQASKAAPLEKNQMFQRETDPHKLAQRQKQIDYGKNTIGYDRYLQLVPVSERKRNIHPSTPDKTQMMSKRAWDGRLRVWRAALHAFDPKDNTTQGPSTETTLVVPAVRTVASAPKIDEVTEGPMDFKPALFDDFEDELKLARADIDEDDLL</sequence>
<feature type="domain" description="Histone RNA hairpin-binding protein RNA-binding" evidence="4">
    <location>
        <begin position="142"/>
        <end position="211"/>
    </location>
</feature>
<gene>
    <name evidence="5" type="ORF">ACHHYP_00527</name>
</gene>
<evidence type="ECO:0000259" key="4">
    <source>
        <dbReference type="Pfam" id="PF15247"/>
    </source>
</evidence>
<comment type="caution">
    <text evidence="5">The sequence shown here is derived from an EMBL/GenBank/DDBJ whole genome shotgun (WGS) entry which is preliminary data.</text>
</comment>
<dbReference type="Gene3D" id="1.10.8.1120">
    <property type="entry name" value="Histone RNA hairpin-binding protein RNA-binding domain"/>
    <property type="match status" value="1"/>
</dbReference>
<feature type="compositionally biased region" description="Basic and acidic residues" evidence="3">
    <location>
        <begin position="35"/>
        <end position="88"/>
    </location>
</feature>
<dbReference type="GO" id="GO:0051028">
    <property type="term" value="P:mRNA transport"/>
    <property type="evidence" value="ECO:0007669"/>
    <property type="project" value="TreeGrafter"/>
</dbReference>
<feature type="compositionally biased region" description="Basic and acidic residues" evidence="3">
    <location>
        <begin position="8"/>
        <end position="18"/>
    </location>
</feature>
<dbReference type="GO" id="GO:0005737">
    <property type="term" value="C:cytoplasm"/>
    <property type="evidence" value="ECO:0007669"/>
    <property type="project" value="TreeGrafter"/>
</dbReference>
<keyword evidence="6" id="KW-1185">Reference proteome</keyword>
<dbReference type="FunFam" id="1.10.8.1120:FF:000001">
    <property type="entry name" value="Histone RNA hairpin-binding protein-like"/>
    <property type="match status" value="1"/>
</dbReference>
<evidence type="ECO:0000256" key="1">
    <source>
        <dbReference type="ARBA" id="ARBA00006151"/>
    </source>
</evidence>
<dbReference type="OrthoDB" id="265795at2759"/>
<name>A0A1V9ZUF4_ACHHY</name>
<protein>
    <recommendedName>
        <fullName evidence="4">Histone RNA hairpin-binding protein RNA-binding domain-containing protein</fullName>
    </recommendedName>
</protein>
<dbReference type="GO" id="GO:0006398">
    <property type="term" value="P:mRNA 3'-end processing by stem-loop binding and cleavage"/>
    <property type="evidence" value="ECO:0007669"/>
    <property type="project" value="TreeGrafter"/>
</dbReference>
<evidence type="ECO:0000256" key="3">
    <source>
        <dbReference type="SAM" id="MobiDB-lite"/>
    </source>
</evidence>
<feature type="region of interest" description="Disordered" evidence="3">
    <location>
        <begin position="1"/>
        <end position="113"/>
    </location>
</feature>